<reference evidence="2" key="1">
    <citation type="submission" date="2017-03" db="EMBL/GenBank/DDBJ databases">
        <title>Phytopthora megakarya and P. palmivora, two closely related causual agents of cacao black pod achieved similar genome size and gene model numbers by different mechanisms.</title>
        <authorList>
            <person name="Ali S."/>
            <person name="Shao J."/>
            <person name="Larry D.J."/>
            <person name="Kronmiller B."/>
            <person name="Shen D."/>
            <person name="Strem M.D."/>
            <person name="Melnick R.L."/>
            <person name="Guiltinan M.J."/>
            <person name="Tyler B.M."/>
            <person name="Meinhardt L.W."/>
            <person name="Bailey B.A."/>
        </authorList>
    </citation>
    <scope>NUCLEOTIDE SEQUENCE [LARGE SCALE GENOMIC DNA]</scope>
    <source>
        <strain evidence="2">zdho120</strain>
    </source>
</reference>
<organism evidence="1 2">
    <name type="scientific">Phytophthora megakarya</name>
    <dbReference type="NCBI Taxonomy" id="4795"/>
    <lineage>
        <taxon>Eukaryota</taxon>
        <taxon>Sar</taxon>
        <taxon>Stramenopiles</taxon>
        <taxon>Oomycota</taxon>
        <taxon>Peronosporomycetes</taxon>
        <taxon>Peronosporales</taxon>
        <taxon>Peronosporaceae</taxon>
        <taxon>Phytophthora</taxon>
    </lineage>
</organism>
<protein>
    <submittedName>
        <fullName evidence="1">Uncharacterized protein</fullName>
    </submittedName>
</protein>
<gene>
    <name evidence="1" type="ORF">PHMEG_00030854</name>
</gene>
<dbReference type="Proteomes" id="UP000198211">
    <property type="component" value="Unassembled WGS sequence"/>
</dbReference>
<dbReference type="AlphaFoldDB" id="A0A225UZL4"/>
<name>A0A225UZL4_9STRA</name>
<proteinExistence type="predicted"/>
<dbReference type="EMBL" id="NBNE01009456">
    <property type="protein sequence ID" value="OWY98394.1"/>
    <property type="molecule type" value="Genomic_DNA"/>
</dbReference>
<keyword evidence="2" id="KW-1185">Reference proteome</keyword>
<evidence type="ECO:0000313" key="2">
    <source>
        <dbReference type="Proteomes" id="UP000198211"/>
    </source>
</evidence>
<sequence>MGLNTGVEIARNFFDLPRSGDAVHNLSIVQNPKYDKEMAFLTKLSTNSTATRSTEQSTAFTRLFLVGTGRA</sequence>
<comment type="caution">
    <text evidence="1">The sequence shown here is derived from an EMBL/GenBank/DDBJ whole genome shotgun (WGS) entry which is preliminary data.</text>
</comment>
<evidence type="ECO:0000313" key="1">
    <source>
        <dbReference type="EMBL" id="OWY98394.1"/>
    </source>
</evidence>
<accession>A0A225UZL4</accession>